<dbReference type="Gene3D" id="1.10.12.10">
    <property type="entry name" value="Lyase 2-enoyl-coa Hydratase, Chain A, domain 2"/>
    <property type="match status" value="1"/>
</dbReference>
<keyword evidence="7" id="KW-1185">Reference proteome</keyword>
<gene>
    <name evidence="6" type="ORF">FB559_7434</name>
</gene>
<evidence type="ECO:0000256" key="5">
    <source>
        <dbReference type="RuleBase" id="RU003707"/>
    </source>
</evidence>
<dbReference type="InterPro" id="IPR029045">
    <property type="entry name" value="ClpP/crotonase-like_dom_sf"/>
</dbReference>
<dbReference type="InterPro" id="IPR014748">
    <property type="entry name" value="Enoyl-CoA_hydra_C"/>
</dbReference>
<evidence type="ECO:0000256" key="3">
    <source>
        <dbReference type="ARBA" id="ARBA00023709"/>
    </source>
</evidence>
<dbReference type="GO" id="GO:0006635">
    <property type="term" value="P:fatty acid beta-oxidation"/>
    <property type="evidence" value="ECO:0007669"/>
    <property type="project" value="TreeGrafter"/>
</dbReference>
<dbReference type="GO" id="GO:0004300">
    <property type="term" value="F:enoyl-CoA hydratase activity"/>
    <property type="evidence" value="ECO:0007669"/>
    <property type="project" value="UniProtKB-EC"/>
</dbReference>
<dbReference type="InterPro" id="IPR018376">
    <property type="entry name" value="Enoyl-CoA_hyd/isom_CS"/>
</dbReference>
<comment type="similarity">
    <text evidence="1 5">Belongs to the enoyl-CoA hydratase/isomerase family.</text>
</comment>
<sequence>MPYSEIERQRDDSGVVTITMNRPQKLNAYTTKMCEELSEAVDEFARTDADRVLVLTGAGRGFCSGGDLSGHFEALKATTRRLGHAAVMREGMHPLSRRLFALDKPTIAMVNGPAIAGGLALALLCDLRIAADTAILGDTSGAAGALPDEGGAWLFPRAMGYDHAFRMVALGEKYDAATAHRLGLVTEVVPAAELREHTMTLARDLASRAAVTVRIAKRIMRRGLESTFEASLGDAEMAVVMNNDTEDAQEGVKAFLEHRRPRFEGA</sequence>
<dbReference type="CDD" id="cd06558">
    <property type="entry name" value="crotonase-like"/>
    <property type="match status" value="1"/>
</dbReference>
<name>A0A543BZ88_9ACTN</name>
<accession>A0A543BZ88</accession>
<evidence type="ECO:0000313" key="7">
    <source>
        <dbReference type="Proteomes" id="UP000316096"/>
    </source>
</evidence>
<dbReference type="Gene3D" id="3.90.226.10">
    <property type="entry name" value="2-enoyl-CoA Hydratase, Chain A, domain 1"/>
    <property type="match status" value="1"/>
</dbReference>
<comment type="catalytic activity">
    <reaction evidence="4">
        <text>a 4-saturated-(3S)-3-hydroxyacyl-CoA = a (3E)-enoyl-CoA + H2O</text>
        <dbReference type="Rhea" id="RHEA:20724"/>
        <dbReference type="ChEBI" id="CHEBI:15377"/>
        <dbReference type="ChEBI" id="CHEBI:58521"/>
        <dbReference type="ChEBI" id="CHEBI:137480"/>
        <dbReference type="EC" id="4.2.1.17"/>
    </reaction>
</comment>
<evidence type="ECO:0000256" key="4">
    <source>
        <dbReference type="ARBA" id="ARBA00023717"/>
    </source>
</evidence>
<dbReference type="SUPFAM" id="SSF52096">
    <property type="entry name" value="ClpP/crotonase"/>
    <property type="match status" value="1"/>
</dbReference>
<dbReference type="RefSeq" id="WP_141962222.1">
    <property type="nucleotide sequence ID" value="NZ_VFOZ01000002.1"/>
</dbReference>
<comment type="catalytic activity">
    <reaction evidence="3">
        <text>a (3S)-3-hydroxyacyl-CoA = a (2E)-enoyl-CoA + H2O</text>
        <dbReference type="Rhea" id="RHEA:16105"/>
        <dbReference type="ChEBI" id="CHEBI:15377"/>
        <dbReference type="ChEBI" id="CHEBI:57318"/>
        <dbReference type="ChEBI" id="CHEBI:58856"/>
        <dbReference type="EC" id="4.2.1.17"/>
    </reaction>
</comment>
<evidence type="ECO:0000256" key="2">
    <source>
        <dbReference type="ARBA" id="ARBA00023239"/>
    </source>
</evidence>
<dbReference type="OrthoDB" id="9777711at2"/>
<dbReference type="Pfam" id="PF00378">
    <property type="entry name" value="ECH_1"/>
    <property type="match status" value="1"/>
</dbReference>
<dbReference type="Proteomes" id="UP000316096">
    <property type="component" value="Unassembled WGS sequence"/>
</dbReference>
<reference evidence="6 7" key="1">
    <citation type="submission" date="2019-06" db="EMBL/GenBank/DDBJ databases">
        <title>Sequencing the genomes of 1000 actinobacteria strains.</title>
        <authorList>
            <person name="Klenk H.-P."/>
        </authorList>
    </citation>
    <scope>NUCLEOTIDE SEQUENCE [LARGE SCALE GENOMIC DNA]</scope>
    <source>
        <strain evidence="6 7">DSM 102200</strain>
    </source>
</reference>
<protein>
    <submittedName>
        <fullName evidence="6">Enoyl-CoA hydratase/carnithine racemase</fullName>
    </submittedName>
</protein>
<dbReference type="AlphaFoldDB" id="A0A543BZ88"/>
<evidence type="ECO:0000256" key="1">
    <source>
        <dbReference type="ARBA" id="ARBA00005254"/>
    </source>
</evidence>
<keyword evidence="2" id="KW-0456">Lyase</keyword>
<dbReference type="EMBL" id="VFOZ01000002">
    <property type="protein sequence ID" value="TQL90141.1"/>
    <property type="molecule type" value="Genomic_DNA"/>
</dbReference>
<evidence type="ECO:0000313" key="6">
    <source>
        <dbReference type="EMBL" id="TQL90141.1"/>
    </source>
</evidence>
<dbReference type="PANTHER" id="PTHR11941:SF54">
    <property type="entry name" value="ENOYL-COA HYDRATASE, MITOCHONDRIAL"/>
    <property type="match status" value="1"/>
</dbReference>
<organism evidence="6 7">
    <name type="scientific">Actinoallomurus bryophytorum</name>
    <dbReference type="NCBI Taxonomy" id="1490222"/>
    <lineage>
        <taxon>Bacteria</taxon>
        <taxon>Bacillati</taxon>
        <taxon>Actinomycetota</taxon>
        <taxon>Actinomycetes</taxon>
        <taxon>Streptosporangiales</taxon>
        <taxon>Thermomonosporaceae</taxon>
        <taxon>Actinoallomurus</taxon>
    </lineage>
</organism>
<dbReference type="InterPro" id="IPR001753">
    <property type="entry name" value="Enoyl-CoA_hydra/iso"/>
</dbReference>
<proteinExistence type="inferred from homology"/>
<comment type="caution">
    <text evidence="6">The sequence shown here is derived from an EMBL/GenBank/DDBJ whole genome shotgun (WGS) entry which is preliminary data.</text>
</comment>
<dbReference type="PROSITE" id="PS00166">
    <property type="entry name" value="ENOYL_COA_HYDRATASE"/>
    <property type="match status" value="1"/>
</dbReference>
<dbReference type="PANTHER" id="PTHR11941">
    <property type="entry name" value="ENOYL-COA HYDRATASE-RELATED"/>
    <property type="match status" value="1"/>
</dbReference>